<reference evidence="2 3" key="1">
    <citation type="submission" date="2020-04" db="EMBL/GenBank/DDBJ databases">
        <title>Draft Genome Sequence of Streptomyces morookaense DSM 40503, an 8-azaguanine-producing strain.</title>
        <authorList>
            <person name="Qi J."/>
            <person name="Gao J.-M."/>
        </authorList>
    </citation>
    <scope>NUCLEOTIDE SEQUENCE [LARGE SCALE GENOMIC DNA]</scope>
    <source>
        <strain evidence="2 3">DSM 40503</strain>
    </source>
</reference>
<comment type="caution">
    <text evidence="2">The sequence shown here is derived from an EMBL/GenBank/DDBJ whole genome shotgun (WGS) entry which is preliminary data.</text>
</comment>
<evidence type="ECO:0000256" key="1">
    <source>
        <dbReference type="SAM" id="MobiDB-lite"/>
    </source>
</evidence>
<keyword evidence="3" id="KW-1185">Reference proteome</keyword>
<feature type="region of interest" description="Disordered" evidence="1">
    <location>
        <begin position="1"/>
        <end position="25"/>
    </location>
</feature>
<dbReference type="Proteomes" id="UP000587462">
    <property type="component" value="Unassembled WGS sequence"/>
</dbReference>
<name>A0A7Y7E9H6_STRMO</name>
<organism evidence="2 3">
    <name type="scientific">Streptomyces morookaense</name>
    <name type="common">Streptoverticillium morookaense</name>
    <dbReference type="NCBI Taxonomy" id="1970"/>
    <lineage>
        <taxon>Bacteria</taxon>
        <taxon>Bacillati</taxon>
        <taxon>Actinomycetota</taxon>
        <taxon>Actinomycetes</taxon>
        <taxon>Kitasatosporales</taxon>
        <taxon>Streptomycetaceae</taxon>
        <taxon>Streptomyces</taxon>
    </lineage>
</organism>
<accession>A0A7Y7E9H6</accession>
<feature type="compositionally biased region" description="Low complexity" evidence="1">
    <location>
        <begin position="1"/>
        <end position="12"/>
    </location>
</feature>
<dbReference type="Gene3D" id="3.10.450.50">
    <property type="match status" value="1"/>
</dbReference>
<dbReference type="EMBL" id="JABBXF010000069">
    <property type="protein sequence ID" value="NVK81033.1"/>
    <property type="molecule type" value="Genomic_DNA"/>
</dbReference>
<protein>
    <recommendedName>
        <fullName evidence="4">DUF3828 domain-containing protein</fullName>
    </recommendedName>
</protein>
<gene>
    <name evidence="2" type="ORF">HG542_25755</name>
</gene>
<dbReference type="AlphaFoldDB" id="A0A7Y7E9H6"/>
<sequence>MSAPATAFAADAPSPPVRAGSSDSAQDRVAAFYSAYIDARSGEPDTSLANALREHYLTKEFRVRLESWEHSHHVDGILRAQNTPRAWQVTYDNSGAGHTWTRVRLTWGDDQHPTYTYLSVQSDLSTKLISDIKQEDSGKS</sequence>
<evidence type="ECO:0000313" key="2">
    <source>
        <dbReference type="EMBL" id="NVK81033.1"/>
    </source>
</evidence>
<evidence type="ECO:0008006" key="4">
    <source>
        <dbReference type="Google" id="ProtNLM"/>
    </source>
</evidence>
<evidence type="ECO:0000313" key="3">
    <source>
        <dbReference type="Proteomes" id="UP000587462"/>
    </source>
</evidence>
<proteinExistence type="predicted"/>